<organism evidence="3">
    <name type="scientific">Gongylonema pulchrum</name>
    <dbReference type="NCBI Taxonomy" id="637853"/>
    <lineage>
        <taxon>Eukaryota</taxon>
        <taxon>Metazoa</taxon>
        <taxon>Ecdysozoa</taxon>
        <taxon>Nematoda</taxon>
        <taxon>Chromadorea</taxon>
        <taxon>Rhabditida</taxon>
        <taxon>Spirurina</taxon>
        <taxon>Spiruromorpha</taxon>
        <taxon>Spiruroidea</taxon>
        <taxon>Gongylonematidae</taxon>
        <taxon>Gongylonema</taxon>
    </lineage>
</organism>
<dbReference type="Proteomes" id="UP000271098">
    <property type="component" value="Unassembled WGS sequence"/>
</dbReference>
<name>A0A183E3R1_9BILA</name>
<reference evidence="1 2" key="2">
    <citation type="submission" date="2018-11" db="EMBL/GenBank/DDBJ databases">
        <authorList>
            <consortium name="Pathogen Informatics"/>
        </authorList>
    </citation>
    <scope>NUCLEOTIDE SEQUENCE [LARGE SCALE GENOMIC DNA]</scope>
</reference>
<accession>A0A183E3R1</accession>
<proteinExistence type="predicted"/>
<evidence type="ECO:0000313" key="2">
    <source>
        <dbReference type="Proteomes" id="UP000271098"/>
    </source>
</evidence>
<dbReference type="WBParaSite" id="GPUH_0001562301-mRNA-1">
    <property type="protein sequence ID" value="GPUH_0001562301-mRNA-1"/>
    <property type="gene ID" value="GPUH_0001562301"/>
</dbReference>
<evidence type="ECO:0000313" key="1">
    <source>
        <dbReference type="EMBL" id="VDN26315.1"/>
    </source>
</evidence>
<protein>
    <submittedName>
        <fullName evidence="1 3">Uncharacterized protein</fullName>
    </submittedName>
</protein>
<keyword evidence="2" id="KW-1185">Reference proteome</keyword>
<sequence>MPLVDELFEAQLAIYLNLSVLLTHSETTSVYAKGWMLWWLTRVKEWTDRQWSEGRETKSQKQCATSIRLID</sequence>
<dbReference type="AlphaFoldDB" id="A0A183E3R1"/>
<evidence type="ECO:0000313" key="3">
    <source>
        <dbReference type="WBParaSite" id="GPUH_0001562301-mRNA-1"/>
    </source>
</evidence>
<gene>
    <name evidence="1" type="ORF">GPUH_LOCUS15602</name>
</gene>
<reference evidence="3" key="1">
    <citation type="submission" date="2016-06" db="UniProtKB">
        <authorList>
            <consortium name="WormBaseParasite"/>
        </authorList>
    </citation>
    <scope>IDENTIFICATION</scope>
</reference>
<dbReference type="EMBL" id="UYRT01082670">
    <property type="protein sequence ID" value="VDN26315.1"/>
    <property type="molecule type" value="Genomic_DNA"/>
</dbReference>